<evidence type="ECO:0000313" key="5">
    <source>
        <dbReference type="Proteomes" id="UP000181870"/>
    </source>
</evidence>
<feature type="domain" description="Carbohydrate binding module family 35" evidence="3">
    <location>
        <begin position="466"/>
        <end position="563"/>
    </location>
</feature>
<evidence type="ECO:0000313" key="4">
    <source>
        <dbReference type="EMBL" id="SDH47390.1"/>
    </source>
</evidence>
<dbReference type="Gene3D" id="2.60.120.260">
    <property type="entry name" value="Galactose-binding domain-like"/>
    <property type="match status" value="1"/>
</dbReference>
<dbReference type="Proteomes" id="UP000181870">
    <property type="component" value="Unassembled WGS sequence"/>
</dbReference>
<evidence type="ECO:0000256" key="1">
    <source>
        <dbReference type="SAM" id="MobiDB-lite"/>
    </source>
</evidence>
<dbReference type="RefSeq" id="WP_074636226.1">
    <property type="nucleotide sequence ID" value="NZ_FNDO01000006.1"/>
</dbReference>
<dbReference type="PROSITE" id="PS51257">
    <property type="entry name" value="PROKAR_LIPOPROTEIN"/>
    <property type="match status" value="1"/>
</dbReference>
<protein>
    <recommendedName>
        <fullName evidence="6">DUF5010 domain-containing protein</fullName>
    </recommendedName>
</protein>
<organism evidence="4 5">
    <name type="scientific">Bacteroides ovatus</name>
    <dbReference type="NCBI Taxonomy" id="28116"/>
    <lineage>
        <taxon>Bacteria</taxon>
        <taxon>Pseudomonadati</taxon>
        <taxon>Bacteroidota</taxon>
        <taxon>Bacteroidia</taxon>
        <taxon>Bacteroidales</taxon>
        <taxon>Bacteroidaceae</taxon>
        <taxon>Bacteroides</taxon>
    </lineage>
</organism>
<dbReference type="InterPro" id="IPR041342">
    <property type="entry name" value="CBM35"/>
</dbReference>
<reference evidence="4 5" key="1">
    <citation type="submission" date="2016-10" db="EMBL/GenBank/DDBJ databases">
        <authorList>
            <person name="de Groot N.N."/>
        </authorList>
    </citation>
    <scope>NUCLEOTIDE SEQUENCE [LARGE SCALE GENOMIC DNA]</scope>
    <source>
        <strain evidence="4 5">NLAE-zl-C57</strain>
    </source>
</reference>
<evidence type="ECO:0000259" key="3">
    <source>
        <dbReference type="Pfam" id="PF18099"/>
    </source>
</evidence>
<evidence type="ECO:0000259" key="2">
    <source>
        <dbReference type="Pfam" id="PF16402"/>
    </source>
</evidence>
<dbReference type="AlphaFoldDB" id="A0A1G8CR46"/>
<dbReference type="InterPro" id="IPR032178">
    <property type="entry name" value="DUF5010"/>
</dbReference>
<dbReference type="EMBL" id="FNDO01000006">
    <property type="protein sequence ID" value="SDH47390.1"/>
    <property type="molecule type" value="Genomic_DNA"/>
</dbReference>
<name>A0A1G8CR46_BACOV</name>
<feature type="domain" description="DUF5010" evidence="2">
    <location>
        <begin position="54"/>
        <end position="440"/>
    </location>
</feature>
<gene>
    <name evidence="4" type="ORF">SAMN05192582_100684</name>
</gene>
<proteinExistence type="predicted"/>
<feature type="region of interest" description="Disordered" evidence="1">
    <location>
        <begin position="22"/>
        <end position="49"/>
    </location>
</feature>
<sequence length="567" mass="64854">MKNAVKWMFVLSTALVIGCTDENNEGVDNTPPEQETPVTPPEDTPEPEVPEKEFYLGTLFGYSGDLRKGERTYENDKSTTYNRHLFSDIKMMEKEWWDNMAEEIAYSGIDYVGMDLRGWQPNPEKYIDHGDPHQIKGLLDAMKRRGVDNQFKLSVIDDCPASWDAARNHDLGRGYADWQGGTEADLKSGRKFYPLMNIDVWNDEKQFQDSIYKYIWDRDLRIAFQTIPKDKWIKYKGRPIVFFWGCGFVKRGQKEEDWRPGLKGKLCYILQRIHEDCQKEFGMNPYCIVDQDWPKCDIDIESSPYVDAIHDWFNIYTTPPYKLNLNQSRNGAKVGTGMAGFSVNEKTDSPMFCDPRAGGLLIETLSYFREQKADIVFLEGFTDESENTSYWRSKDTGTNVAGANTFQSYKYPNQRLNILRRYGNNPYPKKQKLEAEGCDYCYDSSTAGDTGTAPSKGLMTRCDDTNYGGGWQVEKLGAGSNANSLKWKEIPLRKGNSTFSIRYKANKKAEVIFKIDGVNTSKEINVATSWTTAEIMTLPQTENGLHDLIFTVSSGNIDINYMEIEAE</sequence>
<accession>A0A1G8CR46</accession>
<dbReference type="Pfam" id="PF16402">
    <property type="entry name" value="DUF5010"/>
    <property type="match status" value="1"/>
</dbReference>
<evidence type="ECO:0008006" key="6">
    <source>
        <dbReference type="Google" id="ProtNLM"/>
    </source>
</evidence>
<dbReference type="Pfam" id="PF18099">
    <property type="entry name" value="CBM_35_2"/>
    <property type="match status" value="1"/>
</dbReference>